<dbReference type="Proteomes" id="UP001652582">
    <property type="component" value="Chromosome 11"/>
</dbReference>
<protein>
    <submittedName>
        <fullName evidence="3">Uncharacterized protein LOC112051495</fullName>
    </submittedName>
</protein>
<accession>A0A6J1NRQ9</accession>
<keyword evidence="1" id="KW-0175">Coiled coil</keyword>
<name>A0A6J1NRQ9_BICAN</name>
<dbReference type="RefSeq" id="XP_023945931.2">
    <property type="nucleotide sequence ID" value="XM_024090163.2"/>
</dbReference>
<dbReference type="AlphaFoldDB" id="A0A6J1NRQ9"/>
<organism evidence="2 3">
    <name type="scientific">Bicyclus anynana</name>
    <name type="common">Squinting bush brown butterfly</name>
    <dbReference type="NCBI Taxonomy" id="110368"/>
    <lineage>
        <taxon>Eukaryota</taxon>
        <taxon>Metazoa</taxon>
        <taxon>Ecdysozoa</taxon>
        <taxon>Arthropoda</taxon>
        <taxon>Hexapoda</taxon>
        <taxon>Insecta</taxon>
        <taxon>Pterygota</taxon>
        <taxon>Neoptera</taxon>
        <taxon>Endopterygota</taxon>
        <taxon>Lepidoptera</taxon>
        <taxon>Glossata</taxon>
        <taxon>Ditrysia</taxon>
        <taxon>Papilionoidea</taxon>
        <taxon>Nymphalidae</taxon>
        <taxon>Satyrinae</taxon>
        <taxon>Satyrini</taxon>
        <taxon>Mycalesina</taxon>
        <taxon>Bicyclus</taxon>
    </lineage>
</organism>
<keyword evidence="2" id="KW-1185">Reference proteome</keyword>
<dbReference type="KEGG" id="bany:112051495"/>
<dbReference type="OrthoDB" id="10012356at2759"/>
<gene>
    <name evidence="3" type="primary">LOC112051495</name>
</gene>
<sequence length="200" mass="23248">MPPIKKSVASKLLSDDFLTNSEVLENKKQIKRKGIDMVQIPNLSDSIVAKKSKVSENIEACGESRQKTLNVINRQLDTRKEMYDEMLSNLSENIENLEAEYNILKENKQKLEQFTESALKCIEKSASDYKLKIKAFKQAHDLFKKRFEETDLDQRSEMKKLGEELDGDVQKLKQKLIAETKQRERSILEKCFMQAMHKNC</sequence>
<proteinExistence type="predicted"/>
<evidence type="ECO:0000313" key="2">
    <source>
        <dbReference type="Proteomes" id="UP001652582"/>
    </source>
</evidence>
<evidence type="ECO:0000256" key="1">
    <source>
        <dbReference type="SAM" id="Coils"/>
    </source>
</evidence>
<evidence type="ECO:0000313" key="3">
    <source>
        <dbReference type="RefSeq" id="XP_023945931.2"/>
    </source>
</evidence>
<feature type="coiled-coil region" evidence="1">
    <location>
        <begin position="73"/>
        <end position="114"/>
    </location>
</feature>
<dbReference type="GeneID" id="112051495"/>
<reference evidence="3" key="1">
    <citation type="submission" date="2025-08" db="UniProtKB">
        <authorList>
            <consortium name="RefSeq"/>
        </authorList>
    </citation>
    <scope>IDENTIFICATION</scope>
</reference>